<proteinExistence type="predicted"/>
<reference evidence="2" key="1">
    <citation type="submission" date="2020-02" db="EMBL/GenBank/DDBJ databases">
        <authorList>
            <person name="Meier V. D."/>
        </authorList>
    </citation>
    <scope>NUCLEOTIDE SEQUENCE</scope>
    <source>
        <strain evidence="2">AVDCRST_MAG49</strain>
    </source>
</reference>
<organism evidence="2">
    <name type="scientific">uncultured Thermomicrobiales bacterium</name>
    <dbReference type="NCBI Taxonomy" id="1645740"/>
    <lineage>
        <taxon>Bacteria</taxon>
        <taxon>Pseudomonadati</taxon>
        <taxon>Thermomicrobiota</taxon>
        <taxon>Thermomicrobia</taxon>
        <taxon>Thermomicrobiales</taxon>
        <taxon>environmental samples</taxon>
    </lineage>
</organism>
<feature type="compositionally biased region" description="Basic and acidic residues" evidence="1">
    <location>
        <begin position="1"/>
        <end position="21"/>
    </location>
</feature>
<name>A0A6J4UYU8_9BACT</name>
<protein>
    <submittedName>
        <fullName evidence="2">Uncharacterized protein</fullName>
    </submittedName>
</protein>
<feature type="region of interest" description="Disordered" evidence="1">
    <location>
        <begin position="1"/>
        <end position="47"/>
    </location>
</feature>
<accession>A0A6J4UYU8</accession>
<dbReference type="AlphaFoldDB" id="A0A6J4UYU8"/>
<dbReference type="EMBL" id="CADCWG010000195">
    <property type="protein sequence ID" value="CAA9564630.1"/>
    <property type="molecule type" value="Genomic_DNA"/>
</dbReference>
<gene>
    <name evidence="2" type="ORF">AVDCRST_MAG49-2796</name>
</gene>
<feature type="non-terminal residue" evidence="2">
    <location>
        <position position="57"/>
    </location>
</feature>
<feature type="non-terminal residue" evidence="2">
    <location>
        <position position="1"/>
    </location>
</feature>
<evidence type="ECO:0000256" key="1">
    <source>
        <dbReference type="SAM" id="MobiDB-lite"/>
    </source>
</evidence>
<evidence type="ECO:0000313" key="2">
    <source>
        <dbReference type="EMBL" id="CAA9564630.1"/>
    </source>
</evidence>
<sequence length="57" mass="6215">VDQDDPGRDGQSRPPWRDARIIARRRRAGRRPPPGRGAGPRRGAVAGSVCHHRVAAL</sequence>